<feature type="compositionally biased region" description="Low complexity" evidence="1">
    <location>
        <begin position="188"/>
        <end position="225"/>
    </location>
</feature>
<keyword evidence="3" id="KW-1185">Reference proteome</keyword>
<reference evidence="2 3" key="1">
    <citation type="submission" date="2024-02" db="EMBL/GenBank/DDBJ databases">
        <authorList>
            <person name="Chen Y."/>
            <person name="Shah S."/>
            <person name="Dougan E. K."/>
            <person name="Thang M."/>
            <person name="Chan C."/>
        </authorList>
    </citation>
    <scope>NUCLEOTIDE SEQUENCE [LARGE SCALE GENOMIC DNA]</scope>
</reference>
<dbReference type="EMBL" id="CAXAMN010004492">
    <property type="protein sequence ID" value="CAK9009667.1"/>
    <property type="molecule type" value="Genomic_DNA"/>
</dbReference>
<accession>A0ABP0J5S3</accession>
<proteinExistence type="predicted"/>
<feature type="region of interest" description="Disordered" evidence="1">
    <location>
        <begin position="138"/>
        <end position="240"/>
    </location>
</feature>
<feature type="compositionally biased region" description="Basic residues" evidence="1">
    <location>
        <begin position="174"/>
        <end position="187"/>
    </location>
</feature>
<name>A0ABP0J5S3_9DINO</name>
<dbReference type="Proteomes" id="UP001642484">
    <property type="component" value="Unassembled WGS sequence"/>
</dbReference>
<evidence type="ECO:0000313" key="2">
    <source>
        <dbReference type="EMBL" id="CAK9009667.1"/>
    </source>
</evidence>
<protein>
    <submittedName>
        <fullName evidence="2">Uncharacterized protein</fullName>
    </submittedName>
</protein>
<sequence length="240" mass="25257">MFKQFIAQSHVTQSIQLLRGGIHLCVAPKAPQSAASSNLKVDRAKPCQRCEVLLLQLDALAQSMVGLAGAAFRWSLEVATGVSTEDREMLWKALMSYMQPCAHVDARIASTSEDLLKAVTKAVTPDELLGSLAQQRLEQKRAQPKGAATAPQAKVKAKAEPKSSSAQPQSAKTGPKRSSTRSSRRTSKSSAATSKTSSRSSSRSSSSGSDYSSSSSYSSSDGSSKPKAKAKPKASPGGRG</sequence>
<gene>
    <name evidence="2" type="ORF">CCMP2556_LOCUS9762</name>
</gene>
<evidence type="ECO:0000256" key="1">
    <source>
        <dbReference type="SAM" id="MobiDB-lite"/>
    </source>
</evidence>
<organism evidence="2 3">
    <name type="scientific">Durusdinium trenchii</name>
    <dbReference type="NCBI Taxonomy" id="1381693"/>
    <lineage>
        <taxon>Eukaryota</taxon>
        <taxon>Sar</taxon>
        <taxon>Alveolata</taxon>
        <taxon>Dinophyceae</taxon>
        <taxon>Suessiales</taxon>
        <taxon>Symbiodiniaceae</taxon>
        <taxon>Durusdinium</taxon>
    </lineage>
</organism>
<comment type="caution">
    <text evidence="2">The sequence shown here is derived from an EMBL/GenBank/DDBJ whole genome shotgun (WGS) entry which is preliminary data.</text>
</comment>
<evidence type="ECO:0000313" key="3">
    <source>
        <dbReference type="Proteomes" id="UP001642484"/>
    </source>
</evidence>
<feature type="compositionally biased region" description="Polar residues" evidence="1">
    <location>
        <begin position="162"/>
        <end position="171"/>
    </location>
</feature>